<proteinExistence type="predicted"/>
<name>A0ABS7TTL8_9BACT</name>
<feature type="domain" description="SnoaL-like" evidence="1">
    <location>
        <begin position="18"/>
        <end position="127"/>
    </location>
</feature>
<evidence type="ECO:0000313" key="2">
    <source>
        <dbReference type="EMBL" id="MBZ5711561.1"/>
    </source>
</evidence>
<dbReference type="Proteomes" id="UP001139031">
    <property type="component" value="Unassembled WGS sequence"/>
</dbReference>
<protein>
    <submittedName>
        <fullName evidence="2">SgcJ/EcaC family oxidoreductase</fullName>
    </submittedName>
</protein>
<dbReference type="NCBIfam" id="TIGR02246">
    <property type="entry name" value="SgcJ/EcaC family oxidoreductase"/>
    <property type="match status" value="1"/>
</dbReference>
<keyword evidence="3" id="KW-1185">Reference proteome</keyword>
<reference evidence="2" key="1">
    <citation type="submission" date="2021-08" db="EMBL/GenBank/DDBJ databases">
        <authorList>
            <person name="Stevens D.C."/>
        </authorList>
    </citation>
    <scope>NUCLEOTIDE SEQUENCE</scope>
    <source>
        <strain evidence="2">DSM 53165</strain>
    </source>
</reference>
<evidence type="ECO:0000313" key="3">
    <source>
        <dbReference type="Proteomes" id="UP001139031"/>
    </source>
</evidence>
<dbReference type="SUPFAM" id="SSF54427">
    <property type="entry name" value="NTF2-like"/>
    <property type="match status" value="1"/>
</dbReference>
<dbReference type="InterPro" id="IPR037401">
    <property type="entry name" value="SnoaL-like"/>
</dbReference>
<sequence>MHHGDEDEAEIRDHVLRTWEAWGRGDARAYAALFAPEVDYVAFDGSIARGRAEVERSHAELFASVLRGTCLRGEITDVRRLGAEAAVAHAIGGAVWPWQRGVSAERLSRQTYVLVREGEGWTIAAFHNTRVRPTPPPGSLGFKLFAWFVALRLRLAGR</sequence>
<dbReference type="EMBL" id="JAIRAU010000027">
    <property type="protein sequence ID" value="MBZ5711561.1"/>
    <property type="molecule type" value="Genomic_DNA"/>
</dbReference>
<dbReference type="RefSeq" id="WP_224193324.1">
    <property type="nucleotide sequence ID" value="NZ_JAIRAU010000027.1"/>
</dbReference>
<dbReference type="Gene3D" id="3.10.450.50">
    <property type="match status" value="1"/>
</dbReference>
<accession>A0ABS7TTL8</accession>
<organism evidence="2 3">
    <name type="scientific">Nannocystis pusilla</name>
    <dbReference type="NCBI Taxonomy" id="889268"/>
    <lineage>
        <taxon>Bacteria</taxon>
        <taxon>Pseudomonadati</taxon>
        <taxon>Myxococcota</taxon>
        <taxon>Polyangia</taxon>
        <taxon>Nannocystales</taxon>
        <taxon>Nannocystaceae</taxon>
        <taxon>Nannocystis</taxon>
    </lineage>
</organism>
<dbReference type="InterPro" id="IPR011944">
    <property type="entry name" value="Steroid_delta5-4_isomerase"/>
</dbReference>
<dbReference type="Pfam" id="PF13474">
    <property type="entry name" value="SnoaL_3"/>
    <property type="match status" value="1"/>
</dbReference>
<comment type="caution">
    <text evidence="2">The sequence shown here is derived from an EMBL/GenBank/DDBJ whole genome shotgun (WGS) entry which is preliminary data.</text>
</comment>
<evidence type="ECO:0000259" key="1">
    <source>
        <dbReference type="Pfam" id="PF13474"/>
    </source>
</evidence>
<gene>
    <name evidence="2" type="ORF">K7C98_20160</name>
</gene>
<dbReference type="InterPro" id="IPR032710">
    <property type="entry name" value="NTF2-like_dom_sf"/>
</dbReference>